<reference evidence="8 9" key="1">
    <citation type="submission" date="2017-09" db="EMBL/GenBank/DDBJ databases">
        <title>Large-scale bioinformatics analysis of Bacillus genomes uncovers conserved roles of natural products in bacterial physiology.</title>
        <authorList>
            <consortium name="Agbiome Team Llc"/>
            <person name="Bleich R.M."/>
            <person name="Grubbs K.J."/>
            <person name="Santa Maria K.C."/>
            <person name="Allen S.E."/>
            <person name="Farag S."/>
            <person name="Shank E.A."/>
            <person name="Bowers A."/>
        </authorList>
    </citation>
    <scope>NUCLEOTIDE SEQUENCE [LARGE SCALE GENOMIC DNA]</scope>
    <source>
        <strain evidence="8 9">AFS053130</strain>
    </source>
</reference>
<dbReference type="InterPro" id="IPR054613">
    <property type="entry name" value="Peptidase_S78_dom"/>
</dbReference>
<keyword evidence="3" id="KW-0645">Protease</keyword>
<keyword evidence="4" id="KW-0378">Hydrolase</keyword>
<evidence type="ECO:0000259" key="6">
    <source>
        <dbReference type="Pfam" id="PF04586"/>
    </source>
</evidence>
<dbReference type="InterPro" id="IPR024455">
    <property type="entry name" value="Phage_capsid"/>
</dbReference>
<sequence length="504" mass="56579">MSYQNGNEIHFLAEHENAKILSSTRNGSLHLREDENGLFMEATISDTSWGRDYHTLITDGIIKNMSFGMQVLKDSWEKLADGTYERSISDIYLAEVSAVRNPAYVQSTIQARSIEVVEDVDIPEESNTEDKPMVEEKRELTIEEGLKAKKISLGNCERLAKVAGSDSELENKMSKLRNEIRNMEAKIKATNTAQNNKATEERMIVTDRTPGWITLKTDLVRENAKKMNGKHSLVARTNIIVQKGGQLDVLLEDAENCKKNLFVGASESLELIDYKAQKVTIQTKRIGHAIEVSELLLEKSVLEDQEKSYENKLIGNIEDSLNYCMLTGEGNMESLNADSSVSKIVSTVGTDKVSLIDALTLISNLNQEYREDAVFIMHTDLFNQILTNVEFKDHLELAIDELSGKKIYYLGGYPILVNDNASIKRIIFGSLYDGYKTLISEGLKLIPQDLEGRLINKEIRSFDLYKSSDSTRQIAGKPVYSMDAYVGGKVINKDCFARLDVKTA</sequence>
<evidence type="ECO:0000256" key="4">
    <source>
        <dbReference type="ARBA" id="ARBA00022801"/>
    </source>
</evidence>
<organism evidence="8 9">
    <name type="scientific">Bacillus cereus</name>
    <dbReference type="NCBI Taxonomy" id="1396"/>
    <lineage>
        <taxon>Bacteria</taxon>
        <taxon>Bacillati</taxon>
        <taxon>Bacillota</taxon>
        <taxon>Bacilli</taxon>
        <taxon>Bacillales</taxon>
        <taxon>Bacillaceae</taxon>
        <taxon>Bacillus</taxon>
        <taxon>Bacillus cereus group</taxon>
    </lineage>
</organism>
<dbReference type="Proteomes" id="UP000222054">
    <property type="component" value="Unassembled WGS sequence"/>
</dbReference>
<comment type="caution">
    <text evidence="8">The sequence shown here is derived from an EMBL/GenBank/DDBJ whole genome shotgun (WGS) entry which is preliminary data.</text>
</comment>
<proteinExistence type="predicted"/>
<dbReference type="GO" id="GO:0006508">
    <property type="term" value="P:proteolysis"/>
    <property type="evidence" value="ECO:0007669"/>
    <property type="project" value="UniProtKB-KW"/>
</dbReference>
<dbReference type="SUPFAM" id="SSF56563">
    <property type="entry name" value="Major capsid protein gp5"/>
    <property type="match status" value="1"/>
</dbReference>
<feature type="domain" description="Phage capsid-like C-terminal" evidence="7">
    <location>
        <begin position="275"/>
        <end position="445"/>
    </location>
</feature>
<accession>A0A2B9DNW7</accession>
<name>A0A2B9DNW7_BACCE</name>
<protein>
    <recommendedName>
        <fullName evidence="10">Phage major capsid protein</fullName>
    </recommendedName>
</protein>
<gene>
    <name evidence="8" type="ORF">CN958_25610</name>
</gene>
<dbReference type="Pfam" id="PF04586">
    <property type="entry name" value="Peptidase_S78"/>
    <property type="match status" value="1"/>
</dbReference>
<dbReference type="GO" id="GO:0008233">
    <property type="term" value="F:peptidase activity"/>
    <property type="evidence" value="ECO:0007669"/>
    <property type="project" value="UniProtKB-KW"/>
</dbReference>
<evidence type="ECO:0000256" key="2">
    <source>
        <dbReference type="ARBA" id="ARBA00022612"/>
    </source>
</evidence>
<evidence type="ECO:0008006" key="10">
    <source>
        <dbReference type="Google" id="ProtNLM"/>
    </source>
</evidence>
<dbReference type="AlphaFoldDB" id="A0A2B9DNW7"/>
<dbReference type="InterPro" id="IPR006433">
    <property type="entry name" value="Prohead_protease"/>
</dbReference>
<feature type="domain" description="Prohead serine protease" evidence="6">
    <location>
        <begin position="4"/>
        <end position="117"/>
    </location>
</feature>
<feature type="coiled-coil region" evidence="5">
    <location>
        <begin position="166"/>
        <end position="193"/>
    </location>
</feature>
<comment type="subcellular location">
    <subcellularLocation>
        <location evidence="1">Virion</location>
    </subcellularLocation>
</comment>
<dbReference type="EMBL" id="NUHO01000151">
    <property type="protein sequence ID" value="PGM88801.1"/>
    <property type="molecule type" value="Genomic_DNA"/>
</dbReference>
<dbReference type="RefSeq" id="WP_098778891.1">
    <property type="nucleotide sequence ID" value="NZ_NUHO01000151.1"/>
</dbReference>
<keyword evidence="5" id="KW-0175">Coiled coil</keyword>
<evidence type="ECO:0000256" key="5">
    <source>
        <dbReference type="SAM" id="Coils"/>
    </source>
</evidence>
<dbReference type="InterPro" id="IPR054612">
    <property type="entry name" value="Phage_capsid-like_C"/>
</dbReference>
<evidence type="ECO:0000256" key="1">
    <source>
        <dbReference type="ARBA" id="ARBA00004328"/>
    </source>
</evidence>
<keyword evidence="2" id="KW-1188">Viral release from host cell</keyword>
<evidence type="ECO:0000313" key="9">
    <source>
        <dbReference type="Proteomes" id="UP000222054"/>
    </source>
</evidence>
<evidence type="ECO:0000259" key="7">
    <source>
        <dbReference type="Pfam" id="PF05065"/>
    </source>
</evidence>
<dbReference type="Pfam" id="PF05065">
    <property type="entry name" value="Phage_capsid"/>
    <property type="match status" value="1"/>
</dbReference>
<evidence type="ECO:0000313" key="8">
    <source>
        <dbReference type="EMBL" id="PGM88801.1"/>
    </source>
</evidence>
<evidence type="ECO:0000256" key="3">
    <source>
        <dbReference type="ARBA" id="ARBA00022670"/>
    </source>
</evidence>
<dbReference type="NCBIfam" id="TIGR01554">
    <property type="entry name" value="major_cap_HK97"/>
    <property type="match status" value="1"/>
</dbReference>
<dbReference type="NCBIfam" id="TIGR01543">
    <property type="entry name" value="proheadase_HK97"/>
    <property type="match status" value="1"/>
</dbReference>